<dbReference type="InterPro" id="IPR006076">
    <property type="entry name" value="FAD-dep_OxRdtase"/>
</dbReference>
<protein>
    <recommendedName>
        <fullName evidence="7">D-amino-acid oxidase</fullName>
        <ecNumber evidence="6">1.4.3.3</ecNumber>
    </recommendedName>
</protein>
<comment type="similarity">
    <text evidence="2">Belongs to the DAMOX/DASOX family.</text>
</comment>
<evidence type="ECO:0000259" key="9">
    <source>
        <dbReference type="Pfam" id="PF01266"/>
    </source>
</evidence>
<dbReference type="PANTHER" id="PTHR11530">
    <property type="entry name" value="D-AMINO ACID OXIDASE"/>
    <property type="match status" value="1"/>
</dbReference>
<dbReference type="Gene3D" id="3.30.9.10">
    <property type="entry name" value="D-Amino Acid Oxidase, subunit A, domain 2"/>
    <property type="match status" value="1"/>
</dbReference>
<evidence type="ECO:0000256" key="2">
    <source>
        <dbReference type="ARBA" id="ARBA00006730"/>
    </source>
</evidence>
<evidence type="ECO:0000256" key="5">
    <source>
        <dbReference type="ARBA" id="ARBA00023002"/>
    </source>
</evidence>
<comment type="cofactor">
    <cofactor evidence="1">
        <name>FAD</name>
        <dbReference type="ChEBI" id="CHEBI:57692"/>
    </cofactor>
</comment>
<proteinExistence type="inferred from homology"/>
<dbReference type="OrthoDB" id="9790035at2"/>
<organism evidence="10 11">
    <name type="scientific">Paraglaciecola mesophila</name>
    <dbReference type="NCBI Taxonomy" id="197222"/>
    <lineage>
        <taxon>Bacteria</taxon>
        <taxon>Pseudomonadati</taxon>
        <taxon>Pseudomonadota</taxon>
        <taxon>Gammaproteobacteria</taxon>
        <taxon>Alteromonadales</taxon>
        <taxon>Alteromonadaceae</taxon>
        <taxon>Paraglaciecola</taxon>
    </lineage>
</organism>
<keyword evidence="5 10" id="KW-0560">Oxidoreductase</keyword>
<evidence type="ECO:0000256" key="3">
    <source>
        <dbReference type="ARBA" id="ARBA00022630"/>
    </source>
</evidence>
<dbReference type="SUPFAM" id="SSF51905">
    <property type="entry name" value="FAD/NAD(P)-binding domain"/>
    <property type="match status" value="1"/>
</dbReference>
<dbReference type="KEGG" id="pmes:FX988_00614"/>
<dbReference type="GO" id="GO:0046416">
    <property type="term" value="P:D-amino acid metabolic process"/>
    <property type="evidence" value="ECO:0007669"/>
    <property type="project" value="InterPro"/>
</dbReference>
<dbReference type="GO" id="GO:0003884">
    <property type="term" value="F:D-amino-acid oxidase activity"/>
    <property type="evidence" value="ECO:0007669"/>
    <property type="project" value="UniProtKB-EC"/>
</dbReference>
<evidence type="ECO:0000256" key="8">
    <source>
        <dbReference type="ARBA" id="ARBA00049547"/>
    </source>
</evidence>
<evidence type="ECO:0000256" key="7">
    <source>
        <dbReference type="ARBA" id="ARBA00039751"/>
    </source>
</evidence>
<dbReference type="Proteomes" id="UP000464524">
    <property type="component" value="Chromosome"/>
</dbReference>
<dbReference type="SUPFAM" id="SSF54373">
    <property type="entry name" value="FAD-linked reductases, C-terminal domain"/>
    <property type="match status" value="1"/>
</dbReference>
<gene>
    <name evidence="10" type="ORF">FX988_00614</name>
</gene>
<dbReference type="Gene3D" id="3.50.50.60">
    <property type="entry name" value="FAD/NAD(P)-binding domain"/>
    <property type="match status" value="1"/>
</dbReference>
<evidence type="ECO:0000256" key="1">
    <source>
        <dbReference type="ARBA" id="ARBA00001974"/>
    </source>
</evidence>
<dbReference type="GO" id="GO:0071949">
    <property type="term" value="F:FAD binding"/>
    <property type="evidence" value="ECO:0007669"/>
    <property type="project" value="InterPro"/>
</dbReference>
<reference evidence="10 11" key="1">
    <citation type="submission" date="2019-12" db="EMBL/GenBank/DDBJ databases">
        <title>Genome sequencing and assembly of endphytes of Porphyra tenera.</title>
        <authorList>
            <person name="Park J.M."/>
            <person name="Shin R."/>
            <person name="Jo S.H."/>
        </authorList>
    </citation>
    <scope>NUCLEOTIDE SEQUENCE [LARGE SCALE GENOMIC DNA]</scope>
    <source>
        <strain evidence="10 11">GPM4</strain>
    </source>
</reference>
<feature type="domain" description="FAD dependent oxidoreductase" evidence="9">
    <location>
        <begin position="10"/>
        <end position="369"/>
    </location>
</feature>
<evidence type="ECO:0000256" key="4">
    <source>
        <dbReference type="ARBA" id="ARBA00022827"/>
    </source>
</evidence>
<dbReference type="AlphaFoldDB" id="A0A857JGM5"/>
<evidence type="ECO:0000313" key="10">
    <source>
        <dbReference type="EMBL" id="QHJ10402.1"/>
    </source>
</evidence>
<name>A0A857JGM5_9ALTE</name>
<dbReference type="PANTHER" id="PTHR11530:SF11">
    <property type="entry name" value="D-ASPARTATE OXIDASE"/>
    <property type="match status" value="1"/>
</dbReference>
<dbReference type="RefSeq" id="WP_160178282.1">
    <property type="nucleotide sequence ID" value="NZ_CP047656.1"/>
</dbReference>
<comment type="catalytic activity">
    <reaction evidence="8">
        <text>a D-alpha-amino acid + O2 + H2O = a 2-oxocarboxylate + H2O2 + NH4(+)</text>
        <dbReference type="Rhea" id="RHEA:21816"/>
        <dbReference type="ChEBI" id="CHEBI:15377"/>
        <dbReference type="ChEBI" id="CHEBI:15379"/>
        <dbReference type="ChEBI" id="CHEBI:16240"/>
        <dbReference type="ChEBI" id="CHEBI:28938"/>
        <dbReference type="ChEBI" id="CHEBI:35179"/>
        <dbReference type="ChEBI" id="CHEBI:59871"/>
        <dbReference type="EC" id="1.4.3.3"/>
    </reaction>
    <physiologicalReaction direction="left-to-right" evidence="8">
        <dbReference type="Rhea" id="RHEA:21817"/>
    </physiologicalReaction>
</comment>
<sequence>MKQAVSKTQFAIVGAGIMGRVLAWQLINRPEPVSVTLFDKDPVASGHAAAYTAAGMLSPYSELESAESEVFSMGMVSLERWPDILRTVNAAIPERLTLYNQGTLVVAHQQDKPYFERFYQQLNTKLPNLMGGELSAHMHMLEHNELRRYAPALATGFTHALHLHKEAWLDSDKVMQGLARYLMSAGVNWQANSHVDKIESISQGQDKGRAAVHLPAGRQIFDHVIDCRGLGAKSDLAAQQDIQLRGVRGEVIILHAPDVELKQAVRMMHPRYKLYIAPRNDQHFVIGASQIESEDHGPISVRSALELLSAAYSIDTGFAEAKILHCATNCRPAFADNLPKILCNKQVMQINGLYRHGYLLAPYLAQEACHRLFSTAQGSLFSELIQEVS</sequence>
<dbReference type="Pfam" id="PF01266">
    <property type="entry name" value="DAO"/>
    <property type="match status" value="1"/>
</dbReference>
<keyword evidence="4" id="KW-0274">FAD</keyword>
<keyword evidence="11" id="KW-1185">Reference proteome</keyword>
<dbReference type="InterPro" id="IPR023209">
    <property type="entry name" value="DAO"/>
</dbReference>
<evidence type="ECO:0000256" key="6">
    <source>
        <dbReference type="ARBA" id="ARBA00039101"/>
    </source>
</evidence>
<dbReference type="EC" id="1.4.3.3" evidence="6"/>
<dbReference type="InterPro" id="IPR036188">
    <property type="entry name" value="FAD/NAD-bd_sf"/>
</dbReference>
<evidence type="ECO:0000313" key="11">
    <source>
        <dbReference type="Proteomes" id="UP000464524"/>
    </source>
</evidence>
<keyword evidence="3" id="KW-0285">Flavoprotein</keyword>
<accession>A0A857JGM5</accession>
<dbReference type="EMBL" id="CP047656">
    <property type="protein sequence ID" value="QHJ10402.1"/>
    <property type="molecule type" value="Genomic_DNA"/>
</dbReference>